<feature type="binding site" evidence="6">
    <location>
        <begin position="212"/>
        <end position="213"/>
    </location>
    <ligand>
        <name>S-adenosyl-L-methionine</name>
        <dbReference type="ChEBI" id="CHEBI:59789"/>
    </ligand>
</feature>
<name>A0A5J6WN28_MORMI</name>
<reference evidence="8 9" key="1">
    <citation type="submission" date="2019-09" db="EMBL/GenBank/DDBJ databases">
        <title>Hybrid Assembly of the complete Genome of the Deep-Sea Bacterium Moritella marina from long Nanopore and Illumina reads.</title>
        <authorList>
            <person name="Magin S."/>
            <person name="Georgoulis A."/>
            <person name="Papadimitriou K."/>
            <person name="Iliakis G."/>
            <person name="Vorgias C.E."/>
        </authorList>
    </citation>
    <scope>NUCLEOTIDE SEQUENCE [LARGE SCALE GENOMIC DNA]</scope>
    <source>
        <strain evidence="8 9">MP-1</strain>
    </source>
</reference>
<dbReference type="PIRSF" id="PIRSF000410">
    <property type="entry name" value="CheR"/>
    <property type="match status" value="1"/>
</dbReference>
<dbReference type="AlphaFoldDB" id="A0A5J6WN28"/>
<protein>
    <recommendedName>
        <fullName evidence="5">Chemotaxis protein methyltransferase</fullName>
        <ecNumber evidence="5">2.1.1.80</ecNumber>
    </recommendedName>
</protein>
<dbReference type="SMART" id="SM00138">
    <property type="entry name" value="MeTrc"/>
    <property type="match status" value="1"/>
</dbReference>
<comment type="function">
    <text evidence="5">Methylation of the membrane-bound methyl-accepting chemotaxis proteins (MCP) to form gamma-glutamyl methyl ester residues in MCP.</text>
</comment>
<keyword evidence="9" id="KW-1185">Reference proteome</keyword>
<organism evidence="8 9">
    <name type="scientific">Moritella marina ATCC 15381</name>
    <dbReference type="NCBI Taxonomy" id="1202962"/>
    <lineage>
        <taxon>Bacteria</taxon>
        <taxon>Pseudomonadati</taxon>
        <taxon>Pseudomonadota</taxon>
        <taxon>Gammaproteobacteria</taxon>
        <taxon>Alteromonadales</taxon>
        <taxon>Moritellaceae</taxon>
        <taxon>Moritella</taxon>
    </lineage>
</organism>
<dbReference type="PRINTS" id="PR00996">
    <property type="entry name" value="CHERMTFRASE"/>
</dbReference>
<dbReference type="PANTHER" id="PTHR24422:SF19">
    <property type="entry name" value="CHEMOTAXIS PROTEIN METHYLTRANSFERASE"/>
    <property type="match status" value="1"/>
</dbReference>
<dbReference type="InterPro" id="IPR022642">
    <property type="entry name" value="CheR_C"/>
</dbReference>
<dbReference type="InterPro" id="IPR036804">
    <property type="entry name" value="CheR_N_sf"/>
</dbReference>
<feature type="binding site" evidence="6">
    <location>
        <position position="92"/>
    </location>
    <ligand>
        <name>S-adenosyl-L-methionine</name>
        <dbReference type="ChEBI" id="CHEBI:59789"/>
    </ligand>
</feature>
<dbReference type="SUPFAM" id="SSF47757">
    <property type="entry name" value="Chemotaxis receptor methyltransferase CheR, N-terminal domain"/>
    <property type="match status" value="1"/>
</dbReference>
<dbReference type="InterPro" id="IPR029063">
    <property type="entry name" value="SAM-dependent_MTases_sf"/>
</dbReference>
<dbReference type="PANTHER" id="PTHR24422">
    <property type="entry name" value="CHEMOTAXIS PROTEIN METHYLTRANSFERASE"/>
    <property type="match status" value="1"/>
</dbReference>
<dbReference type="Pfam" id="PF03705">
    <property type="entry name" value="CheR_N"/>
    <property type="match status" value="1"/>
</dbReference>
<dbReference type="CDD" id="cd02440">
    <property type="entry name" value="AdoMet_MTases"/>
    <property type="match status" value="1"/>
</dbReference>
<feature type="binding site" evidence="6">
    <location>
        <position position="94"/>
    </location>
    <ligand>
        <name>S-adenosyl-L-methionine</name>
        <dbReference type="ChEBI" id="CHEBI:59789"/>
    </ligand>
</feature>
<dbReference type="Gene3D" id="1.10.155.10">
    <property type="entry name" value="Chemotaxis receptor methyltransferase CheR, N-terminal domain"/>
    <property type="match status" value="1"/>
</dbReference>
<keyword evidence="2 5" id="KW-0489">Methyltransferase</keyword>
<feature type="binding site" evidence="6">
    <location>
        <position position="158"/>
    </location>
    <ligand>
        <name>S-adenosyl-L-methionine</name>
        <dbReference type="ChEBI" id="CHEBI:59789"/>
    </ligand>
</feature>
<dbReference type="InterPro" id="IPR022641">
    <property type="entry name" value="CheR_N"/>
</dbReference>
<evidence type="ECO:0000256" key="3">
    <source>
        <dbReference type="ARBA" id="ARBA00022679"/>
    </source>
</evidence>
<keyword evidence="3 5" id="KW-0808">Transferase</keyword>
<evidence type="ECO:0000256" key="2">
    <source>
        <dbReference type="ARBA" id="ARBA00022603"/>
    </source>
</evidence>
<evidence type="ECO:0000313" key="8">
    <source>
        <dbReference type="EMBL" id="QFI39387.1"/>
    </source>
</evidence>
<dbReference type="EMBL" id="CP044399">
    <property type="protein sequence ID" value="QFI39387.1"/>
    <property type="molecule type" value="Genomic_DNA"/>
</dbReference>
<dbReference type="SUPFAM" id="SSF53335">
    <property type="entry name" value="S-adenosyl-L-methionine-dependent methyltransferases"/>
    <property type="match status" value="1"/>
</dbReference>
<feature type="binding site" evidence="6">
    <location>
        <begin position="229"/>
        <end position="230"/>
    </location>
    <ligand>
        <name>S-adenosyl-L-methionine</name>
        <dbReference type="ChEBI" id="CHEBI:59789"/>
    </ligand>
</feature>
<dbReference type="EC" id="2.1.1.80" evidence="5"/>
<evidence type="ECO:0000256" key="1">
    <source>
        <dbReference type="ARBA" id="ARBA00001541"/>
    </source>
</evidence>
<dbReference type="Gene3D" id="3.40.50.150">
    <property type="entry name" value="Vaccinia Virus protein VP39"/>
    <property type="match status" value="1"/>
</dbReference>
<proteinExistence type="predicted"/>
<dbReference type="OrthoDB" id="9816309at2"/>
<comment type="catalytic activity">
    <reaction evidence="1 5">
        <text>L-glutamyl-[protein] + S-adenosyl-L-methionine = [protein]-L-glutamate 5-O-methyl ester + S-adenosyl-L-homocysteine</text>
        <dbReference type="Rhea" id="RHEA:24452"/>
        <dbReference type="Rhea" id="RHEA-COMP:10208"/>
        <dbReference type="Rhea" id="RHEA-COMP:10311"/>
        <dbReference type="ChEBI" id="CHEBI:29973"/>
        <dbReference type="ChEBI" id="CHEBI:57856"/>
        <dbReference type="ChEBI" id="CHEBI:59789"/>
        <dbReference type="ChEBI" id="CHEBI:82795"/>
        <dbReference type="EC" id="2.1.1.80"/>
    </reaction>
</comment>
<sequence>MASLSTPLLGGAIHERGVVKLIMQDEEFNYLSQLAFRESGIVINESKRDMLYGRVMKRIRSLKLNGFTAYCQLLQDSYTGELSAFINAITTNLTAFFREEYHFNFLQKVALAHFKHHNQDKRLRLWSAGCSTGQEPYSIAMSVQGQLPDWDVKILATDLDSDVLWCAHQGHYDDLTGIPQHYRTQYCANECHQHGYLIGDDIKQVIAFKQLNLLSRWPMKGQFDVIFCRNVLIYFDNETKQKLIQRFYAQLKPGGYLFLGHSESLQSLNTKFRLVGQTIYQR</sequence>
<dbReference type="GO" id="GO:0032259">
    <property type="term" value="P:methylation"/>
    <property type="evidence" value="ECO:0007669"/>
    <property type="project" value="UniProtKB-KW"/>
</dbReference>
<feature type="domain" description="CheR-type methyltransferase" evidence="7">
    <location>
        <begin position="16"/>
        <end position="282"/>
    </location>
</feature>
<dbReference type="RefSeq" id="WP_019441174.1">
    <property type="nucleotide sequence ID" value="NZ_ALOE01000014.1"/>
</dbReference>
<evidence type="ECO:0000256" key="6">
    <source>
        <dbReference type="PIRSR" id="PIRSR000410-1"/>
    </source>
</evidence>
<dbReference type="Proteomes" id="UP000327424">
    <property type="component" value="Chromosome"/>
</dbReference>
<feature type="binding site" evidence="6">
    <location>
        <position position="135"/>
    </location>
    <ligand>
        <name>S-adenosyl-L-methionine</name>
        <dbReference type="ChEBI" id="CHEBI:59789"/>
    </ligand>
</feature>
<evidence type="ECO:0000313" key="9">
    <source>
        <dbReference type="Proteomes" id="UP000327424"/>
    </source>
</evidence>
<feature type="binding site" evidence="6">
    <location>
        <position position="98"/>
    </location>
    <ligand>
        <name>S-adenosyl-L-methionine</name>
        <dbReference type="ChEBI" id="CHEBI:59789"/>
    </ligand>
</feature>
<dbReference type="GO" id="GO:0008983">
    <property type="term" value="F:protein-glutamate O-methyltransferase activity"/>
    <property type="evidence" value="ECO:0007669"/>
    <property type="project" value="UniProtKB-EC"/>
</dbReference>
<accession>A0A5J6WN28</accession>
<evidence type="ECO:0000256" key="4">
    <source>
        <dbReference type="ARBA" id="ARBA00022691"/>
    </source>
</evidence>
<dbReference type="InterPro" id="IPR026024">
    <property type="entry name" value="Chemotaxis_MeTrfase_CheR"/>
</dbReference>
<dbReference type="Pfam" id="PF01739">
    <property type="entry name" value="CheR"/>
    <property type="match status" value="1"/>
</dbReference>
<dbReference type="InterPro" id="IPR050903">
    <property type="entry name" value="Bact_Chemotaxis_MeTrfase"/>
</dbReference>
<evidence type="ECO:0000259" key="7">
    <source>
        <dbReference type="PROSITE" id="PS50123"/>
    </source>
</evidence>
<evidence type="ECO:0000256" key="5">
    <source>
        <dbReference type="PIRNR" id="PIRNR000410"/>
    </source>
</evidence>
<dbReference type="KEGG" id="mmaa:FR932_16870"/>
<dbReference type="PROSITE" id="PS50123">
    <property type="entry name" value="CHER"/>
    <property type="match status" value="1"/>
</dbReference>
<gene>
    <name evidence="8" type="ORF">FR932_16870</name>
</gene>
<keyword evidence="4 5" id="KW-0949">S-adenosyl-L-methionine</keyword>
<dbReference type="InterPro" id="IPR000780">
    <property type="entry name" value="CheR_MeTrfase"/>
</dbReference>